<dbReference type="InterPro" id="IPR024983">
    <property type="entry name" value="CHAT_dom"/>
</dbReference>
<dbReference type="Gene3D" id="1.25.40.10">
    <property type="entry name" value="Tetratricopeptide repeat domain"/>
    <property type="match status" value="1"/>
</dbReference>
<name>D5UDD2_CELFN</name>
<dbReference type="eggNOG" id="COG4995">
    <property type="taxonomic scope" value="Bacteria"/>
</dbReference>
<dbReference type="AlphaFoldDB" id="D5UDD2"/>
<gene>
    <name evidence="2" type="ordered locus">Cfla_3516</name>
</gene>
<reference evidence="2 3" key="1">
    <citation type="journal article" date="2010" name="Stand. Genomic Sci.">
        <title>Complete genome sequence of Cellulomonas flavigena type strain (134).</title>
        <authorList>
            <person name="Abt B."/>
            <person name="Foster B."/>
            <person name="Lapidus A."/>
            <person name="Clum A."/>
            <person name="Sun H."/>
            <person name="Pukall R."/>
            <person name="Lucas S."/>
            <person name="Glavina Del Rio T."/>
            <person name="Nolan M."/>
            <person name="Tice H."/>
            <person name="Cheng J.F."/>
            <person name="Pitluck S."/>
            <person name="Liolios K."/>
            <person name="Ivanova N."/>
            <person name="Mavromatis K."/>
            <person name="Ovchinnikova G."/>
            <person name="Pati A."/>
            <person name="Goodwin L."/>
            <person name="Chen A."/>
            <person name="Palaniappan K."/>
            <person name="Land M."/>
            <person name="Hauser L."/>
            <person name="Chang Y.J."/>
            <person name="Jeffries C.D."/>
            <person name="Rohde M."/>
            <person name="Goker M."/>
            <person name="Woyke T."/>
            <person name="Bristow J."/>
            <person name="Eisen J.A."/>
            <person name="Markowitz V."/>
            <person name="Hugenholtz P."/>
            <person name="Kyrpides N.C."/>
            <person name="Klenk H.P."/>
        </authorList>
    </citation>
    <scope>NUCLEOTIDE SEQUENCE [LARGE SCALE GENOMIC DNA]</scope>
    <source>
        <strain evidence="3">ATCC 482 / DSM 20109 / BCRC 11376 / JCM 18109 / NBRC 3775 / NCIMB 8073 / NRS 134</strain>
    </source>
</reference>
<organism evidence="2 3">
    <name type="scientific">Cellulomonas flavigena (strain ATCC 482 / DSM 20109 / BCRC 11376 / JCM 18109 / NBRC 3775 / NCIMB 8073 / NRS 134)</name>
    <dbReference type="NCBI Taxonomy" id="446466"/>
    <lineage>
        <taxon>Bacteria</taxon>
        <taxon>Bacillati</taxon>
        <taxon>Actinomycetota</taxon>
        <taxon>Actinomycetes</taxon>
        <taxon>Micrococcales</taxon>
        <taxon>Cellulomonadaceae</taxon>
        <taxon>Cellulomonas</taxon>
    </lineage>
</organism>
<dbReference type="InterPro" id="IPR011990">
    <property type="entry name" value="TPR-like_helical_dom_sf"/>
</dbReference>
<dbReference type="SUPFAM" id="SSF48452">
    <property type="entry name" value="TPR-like"/>
    <property type="match status" value="1"/>
</dbReference>
<dbReference type="STRING" id="446466.Cfla_3516"/>
<sequence>MPAEPPASPADGLGEGLDAWRRFIDTAVAADDPDTTPFVLASAAAALVSPSFLPKDAPRPGLPEGDPNTALLRRIGAELLGWSGRTDGTLGATWRVLGLALATRHPKEGRGPVDELAQRVREVQEAADTAAGIDPTLHAWALIALAAMHRNAHGLEAALEAAEHALAVARTHRSQDDTPIPVLVEATGGAAWIPGHRAVQIMLESRALARVAIARHMQRDYAGAAAARDEQIDVTATVRDQYPSLYASALSLRSETALHLGDLPTALRRADELAAWAQECTDTTTRRTHLRRASELALFLDDWDRARELRLERLRLCLERVLDPVPELEPASVHAELPALVRRGRRAALTAIGNDAYELARLALSSGAAEHDPTVRAVARAWLDVADDAWEDIALNGAVAVRYRRLEADALDGALPPLEVGRGMVECSRSWRRVAGKRRSAVRAARLGAPGDPEVLARLEELAVDAPTLDLARIDRGIARWHLRAADELTGDARVQALVAARRHAASSAAGLVLRRPDGTVLDLDPEARIDALQLQVDTTVALREAGAVVDGTDETAELALRVATLPAVAQRFAASGSRTRRLALERRYRDWLRDTIVLAARLQDGDAVDQVAEVLRRDLVGTILYGLTQDEMAPGQIAELARELTATLNATVEDLDAADDPSPGDPSTGHRAVTLDEQLDKTLDVMGQVLGPVARTLFDPRTVGDHTVAGALDSAYGTRRAAVLSLVLLPSDEPQLVRHLAWRAEDDGPVAEHLDVVPAPRWLAGFEVGHEPERFFARLTSLPRTVLPDHLAGLLATTDAEHPLPLTVVPTGLLGVPFAALVSGGRLVLETASVAAAQSLQAVRTLAGLTTPDAEGAPPWDVAVYDLVTLKHTEEERAALIAQRPSTHEPRTLAEMRAALADPARRGAIGILALAVHGTRGADGWAQVKVLPSGELLTTGHVLQWYLPRLVVGASCNTDIRSDAGGELGGFPLAFQLRGAATIVGSLHYVEDAATAEIMAVFYAAVGAGMGTADALRHAQLTWVNRDRAARLADKSRWAYLLCYGLPG</sequence>
<dbReference type="Proteomes" id="UP000000849">
    <property type="component" value="Chromosome"/>
</dbReference>
<dbReference type="HOGENOM" id="CLU_291135_0_0_11"/>
<dbReference type="RefSeq" id="WP_013118716.1">
    <property type="nucleotide sequence ID" value="NC_014151.1"/>
</dbReference>
<feature type="domain" description="CHAT" evidence="1">
    <location>
        <begin position="801"/>
        <end position="1046"/>
    </location>
</feature>
<dbReference type="OrthoDB" id="5148004at2"/>
<keyword evidence="3" id="KW-1185">Reference proteome</keyword>
<evidence type="ECO:0000313" key="3">
    <source>
        <dbReference type="Proteomes" id="UP000000849"/>
    </source>
</evidence>
<proteinExistence type="predicted"/>
<dbReference type="KEGG" id="cfl:Cfla_3516"/>
<evidence type="ECO:0000313" key="2">
    <source>
        <dbReference type="EMBL" id="ADG76388.1"/>
    </source>
</evidence>
<dbReference type="EMBL" id="CP001964">
    <property type="protein sequence ID" value="ADG76388.1"/>
    <property type="molecule type" value="Genomic_DNA"/>
</dbReference>
<evidence type="ECO:0000259" key="1">
    <source>
        <dbReference type="Pfam" id="PF12770"/>
    </source>
</evidence>
<dbReference type="Pfam" id="PF12770">
    <property type="entry name" value="CHAT"/>
    <property type="match status" value="1"/>
</dbReference>
<protein>
    <submittedName>
        <fullName evidence="2">Tetratricopeptide TPR_4</fullName>
    </submittedName>
</protein>
<accession>D5UDD2</accession>